<dbReference type="Pfam" id="PF12728">
    <property type="entry name" value="HTH_17"/>
    <property type="match status" value="1"/>
</dbReference>
<evidence type="ECO:0000313" key="3">
    <source>
        <dbReference type="EMBL" id="MXP29573.1"/>
    </source>
</evidence>
<evidence type="ECO:0000256" key="1">
    <source>
        <dbReference type="SAM" id="MobiDB-lite"/>
    </source>
</evidence>
<dbReference type="Proteomes" id="UP000439780">
    <property type="component" value="Unassembled WGS sequence"/>
</dbReference>
<sequence length="76" mass="8334">MLKNDLIRGAAAAANYTGLDQGTIYRLCQQDEIPYVRLGHRLFFRKSELDQTFAGAFQRGGPSKTGSQSSINGRVA</sequence>
<dbReference type="GO" id="GO:0003677">
    <property type="term" value="F:DNA binding"/>
    <property type="evidence" value="ECO:0007669"/>
    <property type="project" value="InterPro"/>
</dbReference>
<keyword evidence="4" id="KW-1185">Reference proteome</keyword>
<feature type="domain" description="Helix-turn-helix" evidence="2">
    <location>
        <begin position="12"/>
        <end position="51"/>
    </location>
</feature>
<feature type="compositionally biased region" description="Polar residues" evidence="1">
    <location>
        <begin position="64"/>
        <end position="76"/>
    </location>
</feature>
<feature type="region of interest" description="Disordered" evidence="1">
    <location>
        <begin position="55"/>
        <end position="76"/>
    </location>
</feature>
<gene>
    <name evidence="3" type="ORF">GRI58_12165</name>
</gene>
<reference evidence="3 4" key="1">
    <citation type="submission" date="2019-12" db="EMBL/GenBank/DDBJ databases">
        <title>Genomic-based taxomic classification of the family Erythrobacteraceae.</title>
        <authorList>
            <person name="Xu L."/>
        </authorList>
    </citation>
    <scope>NUCLEOTIDE SEQUENCE [LARGE SCALE GENOMIC DNA]</scope>
    <source>
        <strain evidence="3 4">KEMB 9005-328</strain>
    </source>
</reference>
<protein>
    <submittedName>
        <fullName evidence="3">Helix-turn-helix domain-containing protein</fullName>
    </submittedName>
</protein>
<comment type="caution">
    <text evidence="3">The sequence shown here is derived from an EMBL/GenBank/DDBJ whole genome shotgun (WGS) entry which is preliminary data.</text>
</comment>
<dbReference type="EMBL" id="WTYA01000009">
    <property type="protein sequence ID" value="MXP29573.1"/>
    <property type="molecule type" value="Genomic_DNA"/>
</dbReference>
<evidence type="ECO:0000259" key="2">
    <source>
        <dbReference type="Pfam" id="PF12728"/>
    </source>
</evidence>
<evidence type="ECO:0000313" key="4">
    <source>
        <dbReference type="Proteomes" id="UP000439780"/>
    </source>
</evidence>
<dbReference type="InterPro" id="IPR041657">
    <property type="entry name" value="HTH_17"/>
</dbReference>
<organism evidence="3 4">
    <name type="scientific">Qipengyuania algicida</name>
    <dbReference type="NCBI Taxonomy" id="1836209"/>
    <lineage>
        <taxon>Bacteria</taxon>
        <taxon>Pseudomonadati</taxon>
        <taxon>Pseudomonadota</taxon>
        <taxon>Alphaproteobacteria</taxon>
        <taxon>Sphingomonadales</taxon>
        <taxon>Erythrobacteraceae</taxon>
        <taxon>Qipengyuania</taxon>
    </lineage>
</organism>
<dbReference type="InterPro" id="IPR010093">
    <property type="entry name" value="SinI_DNA-bd"/>
</dbReference>
<name>A0A845AK96_9SPHN</name>
<dbReference type="RefSeq" id="WP_160753869.1">
    <property type="nucleotide sequence ID" value="NZ_WTYA01000009.1"/>
</dbReference>
<dbReference type="AlphaFoldDB" id="A0A845AK96"/>
<dbReference type="NCBIfam" id="TIGR01764">
    <property type="entry name" value="excise"/>
    <property type="match status" value="1"/>
</dbReference>
<dbReference type="OrthoDB" id="7582969at2"/>
<accession>A0A845AK96</accession>
<proteinExistence type="predicted"/>